<evidence type="ECO:0000259" key="1">
    <source>
        <dbReference type="PROSITE" id="PS50093"/>
    </source>
</evidence>
<dbReference type="SUPFAM" id="SSF49299">
    <property type="entry name" value="PKD domain"/>
    <property type="match status" value="2"/>
</dbReference>
<dbReference type="InterPro" id="IPR035986">
    <property type="entry name" value="PKD_dom_sf"/>
</dbReference>
<dbReference type="PROSITE" id="PS50093">
    <property type="entry name" value="PKD"/>
    <property type="match status" value="2"/>
</dbReference>
<dbReference type="OrthoDB" id="1490014at2"/>
<keyword evidence="3" id="KW-1185">Reference proteome</keyword>
<feature type="domain" description="PKD" evidence="1">
    <location>
        <begin position="556"/>
        <end position="596"/>
    </location>
</feature>
<name>A0A1H9MUJ6_9BACT</name>
<organism evidence="2 3">
    <name type="scientific">Neolewinella agarilytica</name>
    <dbReference type="NCBI Taxonomy" id="478744"/>
    <lineage>
        <taxon>Bacteria</taxon>
        <taxon>Pseudomonadati</taxon>
        <taxon>Bacteroidota</taxon>
        <taxon>Saprospiria</taxon>
        <taxon>Saprospirales</taxon>
        <taxon>Lewinellaceae</taxon>
        <taxon>Neolewinella</taxon>
    </lineage>
</organism>
<dbReference type="AlphaFoldDB" id="A0A1H9MUJ6"/>
<dbReference type="InParanoid" id="A0A1H9MUJ6"/>
<gene>
    <name evidence="2" type="ORF">SAMN05444359_13149</name>
</gene>
<dbReference type="CDD" id="cd00146">
    <property type="entry name" value="PKD"/>
    <property type="match status" value="2"/>
</dbReference>
<dbReference type="Gene3D" id="2.60.40.10">
    <property type="entry name" value="Immunoglobulins"/>
    <property type="match status" value="2"/>
</dbReference>
<proteinExistence type="predicted"/>
<dbReference type="RefSeq" id="WP_090172539.1">
    <property type="nucleotide sequence ID" value="NZ_FOFB01000031.1"/>
</dbReference>
<dbReference type="InterPro" id="IPR000601">
    <property type="entry name" value="PKD_dom"/>
</dbReference>
<dbReference type="Pfam" id="PF18911">
    <property type="entry name" value="PKD_4"/>
    <property type="match status" value="2"/>
</dbReference>
<sequence length="790" mass="87282">MRIPKKNTKALFYGLILLIFSFGELYAGHIVGGEFTYSCRGFLNDDPSTNVKVYDVRINMYRDCLGDGAWFDGVPGGFGPPPDNFSSSEGNISIYVGDQYFDPTFDIFLDRFEAVPENLGNPCLVITEPTCQQIGIYEFTLELPVSDEAYTLTYQRCCRNGDTTPGGGGITNLVSPDAIGTTYFIRITPEAQRQCNDSPKFNIDPPIALCVNSEFQIDMGATEADGDSLVYKICSPVVGGGLDGLGGINNTETTFDDIVPERESPFPYTPVTFRGPQFNAVDQLGVGSELSIDPNTGLLEGVPILRGVMALAVCVEEWSRDSIPVLLSETKREYQLSVNLCGNQVDADLLETELDDQGRFFIRQCGPGQNTIINESTNEVFIDKYSWILDGPDGEISGGSRDFTTNISTVGVYPGLMILNEGSSAENCIDTAEFFLGVFPEATADFEFTQPGCDDEPIDFVDLSTTAGANTIVNWEWDFVDGSALDARQNPRHRYQVPGEFPVSLTITDNNECSADTMIPVTYFPSPRTILIEPDEGFGCIPFTKEFINLSRPINDDYIFEWDFGDGGMADVASPTHVYENEGVYDVYLGITSPTGCFVDTIFQNLVDVRSAPMADFDWTPAEPTNLMPDFRVFDLSVDANRQRYVINSRTGDQLFTTPAPDFDYTLRDSSSIFITQFVTHPSGCVDTITKELRLKLVNTFFMPNAFTPNGDGLNDFFLPEGILIGATEYRLRVWTRWGELVFTTDEPKTGWDGSFKGRASPGGGYLWDVQYVDVGGEFQEFKGGVVLLR</sequence>
<accession>A0A1H9MUJ6</accession>
<dbReference type="EMBL" id="FOFB01000031">
    <property type="protein sequence ID" value="SER27075.1"/>
    <property type="molecule type" value="Genomic_DNA"/>
</dbReference>
<dbReference type="Pfam" id="PF13585">
    <property type="entry name" value="CHU_C"/>
    <property type="match status" value="1"/>
</dbReference>
<dbReference type="InterPro" id="IPR026341">
    <property type="entry name" value="T9SS_type_B"/>
</dbReference>
<reference evidence="3" key="1">
    <citation type="submission" date="2016-10" db="EMBL/GenBank/DDBJ databases">
        <authorList>
            <person name="Varghese N."/>
            <person name="Submissions S."/>
        </authorList>
    </citation>
    <scope>NUCLEOTIDE SEQUENCE [LARGE SCALE GENOMIC DNA]</scope>
    <source>
        <strain evidence="3">DSM 24740</strain>
    </source>
</reference>
<protein>
    <submittedName>
        <fullName evidence="2">Gliding motility-associated C-terminal domain-containing protein</fullName>
    </submittedName>
</protein>
<dbReference type="SMART" id="SM00089">
    <property type="entry name" value="PKD"/>
    <property type="match status" value="2"/>
</dbReference>
<dbReference type="STRING" id="478744.SAMN05444359_13149"/>
<dbReference type="InterPro" id="IPR022409">
    <property type="entry name" value="PKD/Chitinase_dom"/>
</dbReference>
<feature type="domain" description="PKD" evidence="1">
    <location>
        <begin position="464"/>
        <end position="510"/>
    </location>
</feature>
<dbReference type="NCBIfam" id="TIGR04131">
    <property type="entry name" value="Bac_Flav_CTERM"/>
    <property type="match status" value="1"/>
</dbReference>
<evidence type="ECO:0000313" key="2">
    <source>
        <dbReference type="EMBL" id="SER27075.1"/>
    </source>
</evidence>
<evidence type="ECO:0000313" key="3">
    <source>
        <dbReference type="Proteomes" id="UP000199021"/>
    </source>
</evidence>
<dbReference type="Proteomes" id="UP000199021">
    <property type="component" value="Unassembled WGS sequence"/>
</dbReference>
<dbReference type="InterPro" id="IPR013783">
    <property type="entry name" value="Ig-like_fold"/>
</dbReference>